<feature type="transmembrane region" description="Helical" evidence="2">
    <location>
        <begin position="164"/>
        <end position="185"/>
    </location>
</feature>
<feature type="transmembrane region" description="Helical" evidence="2">
    <location>
        <begin position="197"/>
        <end position="220"/>
    </location>
</feature>
<name>A0A815ML66_9BILA</name>
<keyword evidence="5" id="KW-1185">Reference proteome</keyword>
<comment type="similarity">
    <text evidence="1">Belongs to the unc-93 family.</text>
</comment>
<protein>
    <submittedName>
        <fullName evidence="4">Uncharacterized protein</fullName>
    </submittedName>
</protein>
<evidence type="ECO:0000313" key="5">
    <source>
        <dbReference type="Proteomes" id="UP000663870"/>
    </source>
</evidence>
<evidence type="ECO:0000256" key="1">
    <source>
        <dbReference type="ARBA" id="ARBA00009172"/>
    </source>
</evidence>
<keyword evidence="2" id="KW-0472">Membrane</keyword>
<organism evidence="4 5">
    <name type="scientific">Rotaria sordida</name>
    <dbReference type="NCBI Taxonomy" id="392033"/>
    <lineage>
        <taxon>Eukaryota</taxon>
        <taxon>Metazoa</taxon>
        <taxon>Spiralia</taxon>
        <taxon>Gnathifera</taxon>
        <taxon>Rotifera</taxon>
        <taxon>Eurotatoria</taxon>
        <taxon>Bdelloidea</taxon>
        <taxon>Philodinida</taxon>
        <taxon>Philodinidae</taxon>
        <taxon>Rotaria</taxon>
    </lineage>
</organism>
<keyword evidence="2" id="KW-0812">Transmembrane</keyword>
<feature type="transmembrane region" description="Helical" evidence="2">
    <location>
        <begin position="265"/>
        <end position="285"/>
    </location>
</feature>
<feature type="transmembrane region" description="Helical" evidence="2">
    <location>
        <begin position="593"/>
        <end position="611"/>
    </location>
</feature>
<dbReference type="EMBL" id="CAJNOH010000092">
    <property type="protein sequence ID" value="CAF0860555.1"/>
    <property type="molecule type" value="Genomic_DNA"/>
</dbReference>
<dbReference type="InterPro" id="IPR051951">
    <property type="entry name" value="UNC-93_regulatory"/>
</dbReference>
<evidence type="ECO:0000313" key="4">
    <source>
        <dbReference type="EMBL" id="CAF1424778.1"/>
    </source>
</evidence>
<feature type="transmembrane region" description="Helical" evidence="2">
    <location>
        <begin position="492"/>
        <end position="510"/>
    </location>
</feature>
<dbReference type="AlphaFoldDB" id="A0A815ML66"/>
<dbReference type="Proteomes" id="UP000663870">
    <property type="component" value="Unassembled WGS sequence"/>
</dbReference>
<keyword evidence="2" id="KW-1133">Transmembrane helix</keyword>
<gene>
    <name evidence="4" type="ORF">JXQ802_LOCUS36072</name>
    <name evidence="3" type="ORF">PYM288_LOCUS7537</name>
</gene>
<feature type="transmembrane region" description="Helical" evidence="2">
    <location>
        <begin position="241"/>
        <end position="259"/>
    </location>
</feature>
<feature type="transmembrane region" description="Helical" evidence="2">
    <location>
        <begin position="454"/>
        <end position="472"/>
    </location>
</feature>
<feature type="transmembrane region" description="Helical" evidence="2">
    <location>
        <begin position="312"/>
        <end position="338"/>
    </location>
</feature>
<dbReference type="PANTHER" id="PTHR19444:SF13">
    <property type="entry name" value="PROTEIN UNC-93 HOMOLOG A"/>
    <property type="match status" value="1"/>
</dbReference>
<evidence type="ECO:0000256" key="2">
    <source>
        <dbReference type="SAM" id="Phobius"/>
    </source>
</evidence>
<dbReference type="Proteomes" id="UP000663854">
    <property type="component" value="Unassembled WGS sequence"/>
</dbReference>
<proteinExistence type="inferred from homology"/>
<comment type="caution">
    <text evidence="4">The sequence shown here is derived from an EMBL/GenBank/DDBJ whole genome shotgun (WGS) entry which is preliminary data.</text>
</comment>
<dbReference type="PANTHER" id="PTHR19444">
    <property type="entry name" value="UNC-93 RELATED"/>
    <property type="match status" value="1"/>
</dbReference>
<evidence type="ECO:0000313" key="3">
    <source>
        <dbReference type="EMBL" id="CAF0860555.1"/>
    </source>
</evidence>
<feature type="transmembrane region" description="Helical" evidence="2">
    <location>
        <begin position="401"/>
        <end position="423"/>
    </location>
</feature>
<sequence length="635" mass="73080">MNDNINYFSEDFTHSSVNHRYYSTISNNIQLRRNSYQMAMLTSKQDRLELLYSTSASISSIIDHINTTRSLCTISDGCSYCVNDYIQRSTSQPIVHSSDNDVLLENATFLLDSPVHALHPTHHKSHGILSLKNPFSTSHSLITNECLNERNDCLNSSTISIISVYRIVFLRSFALVLILACLFTIEVLQTSIYSSEYSFQILLTLHLSSSIIAFIFSAYTSHIQLTRYRWKISDIFAYDRCSQILIIFTTICTSLWIIMQYFYSFYFLLLISTSITGISLSCLIIKTFDHLLQLSATLPIENNKLLTKRINIFICIYNSMCHLALTIGGICLLMVILFEQQKYKYILIGSQSCLLISCTQLTNQQDDNELFFKPLTQSKSINLTMYLTKNQQVWADEPTRYIFFVCLIILIIISLFIQVTTEWTTSIMSMSRRLSILYYSNKDLLNDTSKIVHYKHYLFALFIGFQEGYIFGNIIKFDVTCLYGLRHTAEMLIIYGLGATTSSILLALIIKRMTMMTCVSFTTLLHLITIILLFLIRIQNDLYNVQPLILKYILFFSYGIILGLWSTISIYSICNSMKFSSSSTFAQSLALRYVGRIIAYTCILFLCQSSFVYIDTFSLLFLFSFIFICYCCCNQ</sequence>
<feature type="transmembrane region" description="Helical" evidence="2">
    <location>
        <begin position="517"/>
        <end position="536"/>
    </location>
</feature>
<dbReference type="EMBL" id="CAJNOL010001827">
    <property type="protein sequence ID" value="CAF1424778.1"/>
    <property type="molecule type" value="Genomic_DNA"/>
</dbReference>
<accession>A0A815ML66</accession>
<feature type="transmembrane region" description="Helical" evidence="2">
    <location>
        <begin position="617"/>
        <end position="633"/>
    </location>
</feature>
<reference evidence="4" key="1">
    <citation type="submission" date="2021-02" db="EMBL/GenBank/DDBJ databases">
        <authorList>
            <person name="Nowell W R."/>
        </authorList>
    </citation>
    <scope>NUCLEOTIDE SEQUENCE</scope>
</reference>
<feature type="transmembrane region" description="Helical" evidence="2">
    <location>
        <begin position="548"/>
        <end position="573"/>
    </location>
</feature>